<proteinExistence type="predicted"/>
<dbReference type="Proteomes" id="UP000295674">
    <property type="component" value="Unassembled WGS sequence"/>
</dbReference>
<dbReference type="RefSeq" id="WP_132678486.1">
    <property type="nucleotide sequence ID" value="NZ_SMKS01000062.1"/>
</dbReference>
<sequence length="97" mass="11197">MRTRARPPLFTRWWPGSTNWGKRCTQQHEEDAQRTDFFGCSDLPIDLRYTLGSFINRQYPGAVAHFYGPAGEHQYSSTAPEDSPNDEGFEIWKVDPC</sequence>
<evidence type="ECO:0000313" key="2">
    <source>
        <dbReference type="Proteomes" id="UP000295674"/>
    </source>
</evidence>
<keyword evidence="2" id="KW-1185">Reference proteome</keyword>
<reference evidence="1 2" key="1">
    <citation type="submission" date="2019-03" db="EMBL/GenBank/DDBJ databases">
        <title>Draft genome sequences of novel Actinobacteria.</title>
        <authorList>
            <person name="Sahin N."/>
            <person name="Ay H."/>
            <person name="Saygin H."/>
        </authorList>
    </citation>
    <scope>NUCLEOTIDE SEQUENCE [LARGE SCALE GENOMIC DNA]</scope>
    <source>
        <strain evidence="1 2">16K309</strain>
    </source>
</reference>
<name>A0A4V2Y9W7_9PSEU</name>
<protein>
    <submittedName>
        <fullName evidence="1">Uncharacterized protein</fullName>
    </submittedName>
</protein>
<gene>
    <name evidence="1" type="ORF">E1181_25320</name>
</gene>
<dbReference type="AlphaFoldDB" id="A0A4V2Y9W7"/>
<organism evidence="1 2">
    <name type="scientific">Saccharopolyspora terrae</name>
    <dbReference type="NCBI Taxonomy" id="2530384"/>
    <lineage>
        <taxon>Bacteria</taxon>
        <taxon>Bacillati</taxon>
        <taxon>Actinomycetota</taxon>
        <taxon>Actinomycetes</taxon>
        <taxon>Pseudonocardiales</taxon>
        <taxon>Pseudonocardiaceae</taxon>
        <taxon>Saccharopolyspora</taxon>
    </lineage>
</organism>
<evidence type="ECO:0000313" key="1">
    <source>
        <dbReference type="EMBL" id="TDD01416.1"/>
    </source>
</evidence>
<dbReference type="EMBL" id="SMKS01000062">
    <property type="protein sequence ID" value="TDD01416.1"/>
    <property type="molecule type" value="Genomic_DNA"/>
</dbReference>
<accession>A0A4V2Y9W7</accession>
<comment type="caution">
    <text evidence="1">The sequence shown here is derived from an EMBL/GenBank/DDBJ whole genome shotgun (WGS) entry which is preliminary data.</text>
</comment>